<evidence type="ECO:0000313" key="3">
    <source>
        <dbReference type="EMBL" id="MEX5719314.1"/>
    </source>
</evidence>
<evidence type="ECO:0000256" key="2">
    <source>
        <dbReference type="SAM" id="SignalP"/>
    </source>
</evidence>
<keyword evidence="2" id="KW-0732">Signal</keyword>
<sequence length="201" mass="20843">MITDGGGRSIGRLFRTAAALAVAAAALAGCSEAEPANDTLPTATAEPAPTTEALPPLGPADFPMPAEARTQDAAGAEAFARYYIGLINRTSTVMDAAPLRDFSQGCRDCERIASDTETDAAAGYRYEGGELTIDGIASALREDESATVSFIADQASLNVRDSNNNIVDDLTFPNLPNLQSGLAASWDEGRSTWVATALALG</sequence>
<reference evidence="3 4" key="1">
    <citation type="submission" date="2024-06" db="EMBL/GenBank/DDBJ databases">
        <title>Draft genome sequence of Geodermatophilus badlandi, a novel member of the Geodermatophilaceae isolated from badland sedimentary rocks in the Red desert, Wyoming, USA.</title>
        <authorList>
            <person name="Ben Tekaya S."/>
            <person name="Nouioui I."/>
            <person name="Flores G.M."/>
            <person name="Shaal M.N."/>
            <person name="Bredoire F."/>
            <person name="Basile F."/>
            <person name="Van Diepen L."/>
            <person name="Ward N.L."/>
        </authorList>
    </citation>
    <scope>NUCLEOTIDE SEQUENCE [LARGE SCALE GENOMIC DNA]</scope>
    <source>
        <strain evidence="3 4">WL48A</strain>
    </source>
</reference>
<feature type="signal peptide" evidence="2">
    <location>
        <begin position="1"/>
        <end position="28"/>
    </location>
</feature>
<keyword evidence="4" id="KW-1185">Reference proteome</keyword>
<dbReference type="EMBL" id="JBFNXQ010000037">
    <property type="protein sequence ID" value="MEX5719314.1"/>
    <property type="molecule type" value="Genomic_DNA"/>
</dbReference>
<gene>
    <name evidence="3" type="ORF">ABQ292_13165</name>
</gene>
<dbReference type="RefSeq" id="WP_369207025.1">
    <property type="nucleotide sequence ID" value="NZ_JBFNXQ010000037.1"/>
</dbReference>
<organism evidence="3 4">
    <name type="scientific">Geodermatophilus maliterrae</name>
    <dbReference type="NCBI Taxonomy" id="3162531"/>
    <lineage>
        <taxon>Bacteria</taxon>
        <taxon>Bacillati</taxon>
        <taxon>Actinomycetota</taxon>
        <taxon>Actinomycetes</taxon>
        <taxon>Geodermatophilales</taxon>
        <taxon>Geodermatophilaceae</taxon>
        <taxon>Geodermatophilus</taxon>
    </lineage>
</organism>
<evidence type="ECO:0000313" key="4">
    <source>
        <dbReference type="Proteomes" id="UP001560045"/>
    </source>
</evidence>
<comment type="caution">
    <text evidence="3">The sequence shown here is derived from an EMBL/GenBank/DDBJ whole genome shotgun (WGS) entry which is preliminary data.</text>
</comment>
<accession>A0ABV3XFH9</accession>
<feature type="compositionally biased region" description="Low complexity" evidence="1">
    <location>
        <begin position="39"/>
        <end position="55"/>
    </location>
</feature>
<feature type="region of interest" description="Disordered" evidence="1">
    <location>
        <begin position="37"/>
        <end position="64"/>
    </location>
</feature>
<protein>
    <submittedName>
        <fullName evidence="3">DUF6318 family protein</fullName>
    </submittedName>
</protein>
<proteinExistence type="predicted"/>
<feature type="chain" id="PRO_5047537447" evidence="2">
    <location>
        <begin position="29"/>
        <end position="201"/>
    </location>
</feature>
<evidence type="ECO:0000256" key="1">
    <source>
        <dbReference type="SAM" id="MobiDB-lite"/>
    </source>
</evidence>
<name>A0ABV3XFH9_9ACTN</name>
<dbReference type="Proteomes" id="UP001560045">
    <property type="component" value="Unassembled WGS sequence"/>
</dbReference>